<reference evidence="1" key="1">
    <citation type="journal article" date="1993" name="Mol. Gen. Genet.">
        <title>Chloroplast DNA of black pine retains a residual inverted repeat lacking rRNA genes: nucleotide sequences of trnQ, trnK, psbA, trnI and trnH and the absence of rps16.</title>
        <authorList>
            <person name="Tsudzuki J."/>
            <person name="Nakashima K."/>
            <person name="Tsudzuki T."/>
            <person name="Hiratsuka J."/>
            <person name="Shibata M."/>
            <person name="Wakasugi T."/>
            <person name="Sugiura M."/>
        </authorList>
    </citation>
    <scope>NUCLEOTIDE SEQUENCE</scope>
</reference>
<organism evidence="1">
    <name type="scientific">Pinus thunbergii</name>
    <name type="common">Japanese black pine</name>
    <name type="synonym">Pinus thunbergiana</name>
    <dbReference type="NCBI Taxonomy" id="3350"/>
    <lineage>
        <taxon>Eukaryota</taxon>
        <taxon>Viridiplantae</taxon>
        <taxon>Streptophyta</taxon>
        <taxon>Embryophyta</taxon>
        <taxon>Tracheophyta</taxon>
        <taxon>Spermatophyta</taxon>
        <taxon>Pinopsida</taxon>
        <taxon>Pinidae</taxon>
        <taxon>Conifers I</taxon>
        <taxon>Pinales</taxon>
        <taxon>Pinaceae</taxon>
        <taxon>Pinus</taxon>
        <taxon>Pinus subgen. Pinus</taxon>
    </lineage>
</organism>
<protein>
    <submittedName>
        <fullName evidence="1">ORF46c</fullName>
    </submittedName>
</protein>
<dbReference type="AlphaFoldDB" id="Q32942"/>
<name>Q32942_PINTH</name>
<dbReference type="PIR" id="T07462">
    <property type="entry name" value="T07462"/>
</dbReference>
<sequence length="46" mass="5207">MGFIVSMVLSPTVRSSLYAGAFYSFPKYEMSMLSVTCTVYHLQLYS</sequence>
<reference evidence="1" key="3">
    <citation type="journal article" date="1994" name="Proc. Natl. Acad. Sci. U.S.A.">
        <title>Loss of all ndh genes as determined by sequencing the entire chloroplast genome of the black pine Pinus thunbergii.</title>
        <authorList>
            <person name="Wakasugi T."/>
            <person name="Tsudzuki J."/>
            <person name="Ito S."/>
            <person name="Nakashima K."/>
            <person name="Tsudzuki T."/>
            <person name="Sugiura M."/>
        </authorList>
    </citation>
    <scope>NUCLEOTIDE SEQUENCE</scope>
</reference>
<keyword evidence="1" id="KW-0934">Plastid</keyword>
<reference evidence="1" key="2">
    <citation type="journal article" date="1994" name="Curr. Genet.">
        <title>A new gene encoding tRNA(Pro) (GGG) is present in the chloroplast genome of black pine: a compilation of 32 tRNA genes from black pine chloroplasts.</title>
        <authorList>
            <person name="Tsudzuki J."/>
            <person name="Ito S."/>
            <person name="Tsudzuki T."/>
            <person name="Wakasugi T."/>
            <person name="Sugiura M."/>
        </authorList>
    </citation>
    <scope>NUCLEOTIDE SEQUENCE</scope>
</reference>
<keyword evidence="1" id="KW-0150">Chloroplast</keyword>
<geneLocation type="chloroplast" evidence="1"/>
<accession>Q32942</accession>
<evidence type="ECO:0000313" key="1">
    <source>
        <dbReference type="EMBL" id="BAA04340.1"/>
    </source>
</evidence>
<proteinExistence type="predicted"/>
<dbReference type="EMBL" id="D17510">
    <property type="protein sequence ID" value="BAA04340.1"/>
    <property type="molecule type" value="Genomic_DNA"/>
</dbReference>